<dbReference type="Pfam" id="PF00023">
    <property type="entry name" value="Ank"/>
    <property type="match status" value="1"/>
</dbReference>
<dbReference type="eggNOG" id="KOG4177">
    <property type="taxonomic scope" value="Eukaryota"/>
</dbReference>
<dbReference type="SMART" id="SM00248">
    <property type="entry name" value="ANK"/>
    <property type="match status" value="4"/>
</dbReference>
<dbReference type="Gene3D" id="1.25.40.20">
    <property type="entry name" value="Ankyrin repeat-containing domain"/>
    <property type="match status" value="2"/>
</dbReference>
<dbReference type="PROSITE" id="PS50088">
    <property type="entry name" value="ANK_REPEAT"/>
    <property type="match status" value="2"/>
</dbReference>
<dbReference type="PROSITE" id="PS50297">
    <property type="entry name" value="ANK_REP_REGION"/>
    <property type="match status" value="2"/>
</dbReference>
<accession>L1IS76</accession>
<dbReference type="EMBL" id="JH993042">
    <property type="protein sequence ID" value="EKX39121.1"/>
    <property type="molecule type" value="Genomic_DNA"/>
</dbReference>
<evidence type="ECO:0000313" key="6">
    <source>
        <dbReference type="EnsemblProtists" id="EKX39121"/>
    </source>
</evidence>
<evidence type="ECO:0000256" key="4">
    <source>
        <dbReference type="SAM" id="MobiDB-lite"/>
    </source>
</evidence>
<evidence type="ECO:0000313" key="7">
    <source>
        <dbReference type="Proteomes" id="UP000011087"/>
    </source>
</evidence>
<dbReference type="PANTHER" id="PTHR24198">
    <property type="entry name" value="ANKYRIN REPEAT AND PROTEIN KINASE DOMAIN-CONTAINING PROTEIN"/>
    <property type="match status" value="1"/>
</dbReference>
<dbReference type="InterPro" id="IPR002110">
    <property type="entry name" value="Ankyrin_rpt"/>
</dbReference>
<keyword evidence="2 3" id="KW-0040">ANK repeat</keyword>
<dbReference type="Pfam" id="PF12796">
    <property type="entry name" value="Ank_2"/>
    <property type="match status" value="1"/>
</dbReference>
<name>L1IS76_GUITC</name>
<dbReference type="STRING" id="905079.L1IS76"/>
<dbReference type="KEGG" id="gtt:GUITHDRAFT_114782"/>
<sequence length="280" mass="31037">MGEPSVWAAARVGDEDTSASFPVVEESGPDARDEDGRTALHWASTVGNERVVENLLSCGADITIGSLSVLKVLLQACQNRGEECLLNIRTNEYRHSLLHFACMKNRTNIVEMLLDEYGMPINDGDSTGSTPLILATRIGSLSILQALLQRGADVHGRDLEGNTTFHFACEILKDSSLNNELAWSTIQLLLEHGASPIVADISPVDELSFEAARMLSRMQNEVRKKKNLSSRSEAEQSLLEQEVFEKGRIGADDAVVKHHDNCRTNWEKEHDEDMCTRVYL</sequence>
<dbReference type="PANTHER" id="PTHR24198:SF165">
    <property type="entry name" value="ANKYRIN REPEAT-CONTAINING PROTEIN-RELATED"/>
    <property type="match status" value="1"/>
</dbReference>
<evidence type="ECO:0000256" key="3">
    <source>
        <dbReference type="PROSITE-ProRule" id="PRU00023"/>
    </source>
</evidence>
<dbReference type="AlphaFoldDB" id="L1IS76"/>
<evidence type="ECO:0000256" key="2">
    <source>
        <dbReference type="ARBA" id="ARBA00023043"/>
    </source>
</evidence>
<dbReference type="PRINTS" id="PR01415">
    <property type="entry name" value="ANKYRIN"/>
</dbReference>
<dbReference type="GeneID" id="17295861"/>
<dbReference type="PaxDb" id="55529-EKX39121"/>
<dbReference type="SUPFAM" id="SSF48403">
    <property type="entry name" value="Ankyrin repeat"/>
    <property type="match status" value="1"/>
</dbReference>
<dbReference type="Proteomes" id="UP000011087">
    <property type="component" value="Unassembled WGS sequence"/>
</dbReference>
<reference evidence="7" key="2">
    <citation type="submission" date="2012-11" db="EMBL/GenBank/DDBJ databases">
        <authorList>
            <person name="Kuo A."/>
            <person name="Curtis B.A."/>
            <person name="Tanifuji G."/>
            <person name="Burki F."/>
            <person name="Gruber A."/>
            <person name="Irimia M."/>
            <person name="Maruyama S."/>
            <person name="Arias M.C."/>
            <person name="Ball S.G."/>
            <person name="Gile G.H."/>
            <person name="Hirakawa Y."/>
            <person name="Hopkins J.F."/>
            <person name="Rensing S.A."/>
            <person name="Schmutz J."/>
            <person name="Symeonidi A."/>
            <person name="Elias M."/>
            <person name="Eveleigh R.J."/>
            <person name="Herman E.K."/>
            <person name="Klute M.J."/>
            <person name="Nakayama T."/>
            <person name="Obornik M."/>
            <person name="Reyes-Prieto A."/>
            <person name="Armbrust E.V."/>
            <person name="Aves S.J."/>
            <person name="Beiko R.G."/>
            <person name="Coutinho P."/>
            <person name="Dacks J.B."/>
            <person name="Durnford D.G."/>
            <person name="Fast N.M."/>
            <person name="Green B.R."/>
            <person name="Grisdale C."/>
            <person name="Hempe F."/>
            <person name="Henrissat B."/>
            <person name="Hoppner M.P."/>
            <person name="Ishida K.-I."/>
            <person name="Kim E."/>
            <person name="Koreny L."/>
            <person name="Kroth P.G."/>
            <person name="Liu Y."/>
            <person name="Malik S.-B."/>
            <person name="Maier U.G."/>
            <person name="McRose D."/>
            <person name="Mock T."/>
            <person name="Neilson J.A."/>
            <person name="Onodera N.T."/>
            <person name="Poole A.M."/>
            <person name="Pritham E.J."/>
            <person name="Richards T.A."/>
            <person name="Rocap G."/>
            <person name="Roy S.W."/>
            <person name="Sarai C."/>
            <person name="Schaack S."/>
            <person name="Shirato S."/>
            <person name="Slamovits C.H."/>
            <person name="Spencer D.F."/>
            <person name="Suzuki S."/>
            <person name="Worden A.Z."/>
            <person name="Zauner S."/>
            <person name="Barry K."/>
            <person name="Bell C."/>
            <person name="Bharti A.K."/>
            <person name="Crow J.A."/>
            <person name="Grimwood J."/>
            <person name="Kramer R."/>
            <person name="Lindquist E."/>
            <person name="Lucas S."/>
            <person name="Salamov A."/>
            <person name="McFadden G.I."/>
            <person name="Lane C.E."/>
            <person name="Keeling P.J."/>
            <person name="Gray M.W."/>
            <person name="Grigoriev I.V."/>
            <person name="Archibald J.M."/>
        </authorList>
    </citation>
    <scope>NUCLEOTIDE SEQUENCE</scope>
    <source>
        <strain evidence="7">CCMP2712</strain>
    </source>
</reference>
<evidence type="ECO:0000256" key="1">
    <source>
        <dbReference type="ARBA" id="ARBA00022737"/>
    </source>
</evidence>
<evidence type="ECO:0000313" key="5">
    <source>
        <dbReference type="EMBL" id="EKX39121.1"/>
    </source>
</evidence>
<dbReference type="EnsemblProtists" id="EKX39121">
    <property type="protein sequence ID" value="EKX39121"/>
    <property type="gene ID" value="GUITHDRAFT_114782"/>
</dbReference>
<keyword evidence="1" id="KW-0677">Repeat</keyword>
<dbReference type="HOGENOM" id="CLU_995527_0_0_1"/>
<feature type="region of interest" description="Disordered" evidence="4">
    <location>
        <begin position="1"/>
        <end position="34"/>
    </location>
</feature>
<dbReference type="RefSeq" id="XP_005826101.1">
    <property type="nucleotide sequence ID" value="XM_005826044.1"/>
</dbReference>
<reference evidence="6" key="3">
    <citation type="submission" date="2016-03" db="UniProtKB">
        <authorList>
            <consortium name="EnsemblProtists"/>
        </authorList>
    </citation>
    <scope>IDENTIFICATION</scope>
</reference>
<organism evidence="5">
    <name type="scientific">Guillardia theta (strain CCMP2712)</name>
    <name type="common">Cryptophyte</name>
    <dbReference type="NCBI Taxonomy" id="905079"/>
    <lineage>
        <taxon>Eukaryota</taxon>
        <taxon>Cryptophyceae</taxon>
        <taxon>Pyrenomonadales</taxon>
        <taxon>Geminigeraceae</taxon>
        <taxon>Guillardia</taxon>
    </lineage>
</organism>
<dbReference type="OrthoDB" id="539213at2759"/>
<gene>
    <name evidence="5" type="ORF">GUITHDRAFT_114782</name>
</gene>
<keyword evidence="7" id="KW-1185">Reference proteome</keyword>
<feature type="repeat" description="ANK" evidence="3">
    <location>
        <begin position="127"/>
        <end position="159"/>
    </location>
</feature>
<feature type="repeat" description="ANK" evidence="3">
    <location>
        <begin position="35"/>
        <end position="67"/>
    </location>
</feature>
<proteinExistence type="predicted"/>
<protein>
    <submittedName>
        <fullName evidence="5 6">Uncharacterized protein</fullName>
    </submittedName>
</protein>
<dbReference type="InterPro" id="IPR036770">
    <property type="entry name" value="Ankyrin_rpt-contain_sf"/>
</dbReference>
<reference evidence="5 7" key="1">
    <citation type="journal article" date="2012" name="Nature">
        <title>Algal genomes reveal evolutionary mosaicism and the fate of nucleomorphs.</title>
        <authorList>
            <consortium name="DOE Joint Genome Institute"/>
            <person name="Curtis B.A."/>
            <person name="Tanifuji G."/>
            <person name="Burki F."/>
            <person name="Gruber A."/>
            <person name="Irimia M."/>
            <person name="Maruyama S."/>
            <person name="Arias M.C."/>
            <person name="Ball S.G."/>
            <person name="Gile G.H."/>
            <person name="Hirakawa Y."/>
            <person name="Hopkins J.F."/>
            <person name="Kuo A."/>
            <person name="Rensing S.A."/>
            <person name="Schmutz J."/>
            <person name="Symeonidi A."/>
            <person name="Elias M."/>
            <person name="Eveleigh R.J."/>
            <person name="Herman E.K."/>
            <person name="Klute M.J."/>
            <person name="Nakayama T."/>
            <person name="Obornik M."/>
            <person name="Reyes-Prieto A."/>
            <person name="Armbrust E.V."/>
            <person name="Aves S.J."/>
            <person name="Beiko R.G."/>
            <person name="Coutinho P."/>
            <person name="Dacks J.B."/>
            <person name="Durnford D.G."/>
            <person name="Fast N.M."/>
            <person name="Green B.R."/>
            <person name="Grisdale C.J."/>
            <person name="Hempel F."/>
            <person name="Henrissat B."/>
            <person name="Hoppner M.P."/>
            <person name="Ishida K."/>
            <person name="Kim E."/>
            <person name="Koreny L."/>
            <person name="Kroth P.G."/>
            <person name="Liu Y."/>
            <person name="Malik S.B."/>
            <person name="Maier U.G."/>
            <person name="McRose D."/>
            <person name="Mock T."/>
            <person name="Neilson J.A."/>
            <person name="Onodera N.T."/>
            <person name="Poole A.M."/>
            <person name="Pritham E.J."/>
            <person name="Richards T.A."/>
            <person name="Rocap G."/>
            <person name="Roy S.W."/>
            <person name="Sarai C."/>
            <person name="Schaack S."/>
            <person name="Shirato S."/>
            <person name="Slamovits C.H."/>
            <person name="Spencer D.F."/>
            <person name="Suzuki S."/>
            <person name="Worden A.Z."/>
            <person name="Zauner S."/>
            <person name="Barry K."/>
            <person name="Bell C."/>
            <person name="Bharti A.K."/>
            <person name="Crow J.A."/>
            <person name="Grimwood J."/>
            <person name="Kramer R."/>
            <person name="Lindquist E."/>
            <person name="Lucas S."/>
            <person name="Salamov A."/>
            <person name="McFadden G.I."/>
            <person name="Lane C.E."/>
            <person name="Keeling P.J."/>
            <person name="Gray M.W."/>
            <person name="Grigoriev I.V."/>
            <person name="Archibald J.M."/>
        </authorList>
    </citation>
    <scope>NUCLEOTIDE SEQUENCE</scope>
    <source>
        <strain evidence="5 7">CCMP2712</strain>
    </source>
</reference>